<gene>
    <name evidence="2" type="ORF">AAHA92_06411</name>
</gene>
<reference evidence="2 3" key="1">
    <citation type="submission" date="2024-06" db="EMBL/GenBank/DDBJ databases">
        <title>A chromosome level genome sequence of Diviner's sage (Salvia divinorum).</title>
        <authorList>
            <person name="Ford S.A."/>
            <person name="Ro D.-K."/>
            <person name="Ness R.W."/>
            <person name="Phillips M.A."/>
        </authorList>
    </citation>
    <scope>NUCLEOTIDE SEQUENCE [LARGE SCALE GENOMIC DNA]</scope>
    <source>
        <strain evidence="2">SAF-2024a</strain>
        <tissue evidence="2">Leaf</tissue>
    </source>
</reference>
<feature type="region of interest" description="Disordered" evidence="1">
    <location>
        <begin position="1"/>
        <end position="163"/>
    </location>
</feature>
<dbReference type="EMBL" id="JBEAFC010000003">
    <property type="protein sequence ID" value="KAL1563999.1"/>
    <property type="molecule type" value="Genomic_DNA"/>
</dbReference>
<feature type="compositionally biased region" description="Polar residues" evidence="1">
    <location>
        <begin position="125"/>
        <end position="140"/>
    </location>
</feature>
<comment type="caution">
    <text evidence="2">The sequence shown here is derived from an EMBL/GenBank/DDBJ whole genome shotgun (WGS) entry which is preliminary data.</text>
</comment>
<accession>A0ABD1I7U8</accession>
<dbReference type="AlphaFoldDB" id="A0ABD1I7U8"/>
<feature type="compositionally biased region" description="Basic and acidic residues" evidence="1">
    <location>
        <begin position="22"/>
        <end position="121"/>
    </location>
</feature>
<keyword evidence="3" id="KW-1185">Reference proteome</keyword>
<evidence type="ECO:0000313" key="3">
    <source>
        <dbReference type="Proteomes" id="UP001567538"/>
    </source>
</evidence>
<sequence>MIKLKDRQSTSGGGQHSATAHTEMRSKKIHDHVDKPKERVQDDANKMQDDANKDAQLDKPTAETRSKRNHDHVEKPKERVQDDANKVQDDAIKNVQLDKADDSSLRPCHRSDSTSPRHDPPLLRNISSFPSKRAQNQSRTPPYAGAPSPAETVTPGAFPELEH</sequence>
<proteinExistence type="predicted"/>
<organism evidence="2 3">
    <name type="scientific">Salvia divinorum</name>
    <name type="common">Maria pastora</name>
    <name type="synonym">Diviner's sage</name>
    <dbReference type="NCBI Taxonomy" id="28513"/>
    <lineage>
        <taxon>Eukaryota</taxon>
        <taxon>Viridiplantae</taxon>
        <taxon>Streptophyta</taxon>
        <taxon>Embryophyta</taxon>
        <taxon>Tracheophyta</taxon>
        <taxon>Spermatophyta</taxon>
        <taxon>Magnoliopsida</taxon>
        <taxon>eudicotyledons</taxon>
        <taxon>Gunneridae</taxon>
        <taxon>Pentapetalae</taxon>
        <taxon>asterids</taxon>
        <taxon>lamiids</taxon>
        <taxon>Lamiales</taxon>
        <taxon>Lamiaceae</taxon>
        <taxon>Nepetoideae</taxon>
        <taxon>Mentheae</taxon>
        <taxon>Salviinae</taxon>
        <taxon>Salvia</taxon>
        <taxon>Salvia subgen. Calosphace</taxon>
    </lineage>
</organism>
<protein>
    <submittedName>
        <fullName evidence="2">Uncharacterized protein</fullName>
    </submittedName>
</protein>
<name>A0ABD1I7U8_SALDI</name>
<dbReference type="Proteomes" id="UP001567538">
    <property type="component" value="Unassembled WGS sequence"/>
</dbReference>
<evidence type="ECO:0000256" key="1">
    <source>
        <dbReference type="SAM" id="MobiDB-lite"/>
    </source>
</evidence>
<evidence type="ECO:0000313" key="2">
    <source>
        <dbReference type="EMBL" id="KAL1563999.1"/>
    </source>
</evidence>